<keyword evidence="9" id="KW-1185">Reference proteome</keyword>
<dbReference type="Gene3D" id="6.10.340.10">
    <property type="match status" value="1"/>
</dbReference>
<feature type="non-terminal residue" evidence="8">
    <location>
        <position position="321"/>
    </location>
</feature>
<dbReference type="GO" id="GO:0007165">
    <property type="term" value="P:signal transduction"/>
    <property type="evidence" value="ECO:0007669"/>
    <property type="project" value="InterPro"/>
</dbReference>
<evidence type="ECO:0000256" key="2">
    <source>
        <dbReference type="ARBA" id="ARBA00022692"/>
    </source>
</evidence>
<feature type="transmembrane region" description="Helical" evidence="6">
    <location>
        <begin position="220"/>
        <end position="242"/>
    </location>
</feature>
<dbReference type="SUPFAM" id="SSF158472">
    <property type="entry name" value="HAMP domain-like"/>
    <property type="match status" value="1"/>
</dbReference>
<dbReference type="Pfam" id="PF12729">
    <property type="entry name" value="4HB_MCP_1"/>
    <property type="match status" value="1"/>
</dbReference>
<organism evidence="8 9">
    <name type="scientific">Geodermatophilus sabuli</name>
    <dbReference type="NCBI Taxonomy" id="1564158"/>
    <lineage>
        <taxon>Bacteria</taxon>
        <taxon>Bacillati</taxon>
        <taxon>Actinomycetota</taxon>
        <taxon>Actinomycetes</taxon>
        <taxon>Geodermatophilales</taxon>
        <taxon>Geodermatophilaceae</taxon>
        <taxon>Geodermatophilus</taxon>
    </lineage>
</organism>
<dbReference type="InterPro" id="IPR003660">
    <property type="entry name" value="HAMP_dom"/>
</dbReference>
<dbReference type="EMBL" id="JAAGWF010000032">
    <property type="protein sequence ID" value="NEK60603.1"/>
    <property type="molecule type" value="Genomic_DNA"/>
</dbReference>
<dbReference type="GO" id="GO:0006935">
    <property type="term" value="P:chemotaxis"/>
    <property type="evidence" value="ECO:0007669"/>
    <property type="project" value="UniProtKB-KW"/>
</dbReference>
<feature type="region of interest" description="Disordered" evidence="5">
    <location>
        <begin position="1"/>
        <end position="25"/>
    </location>
</feature>
<dbReference type="InterPro" id="IPR051310">
    <property type="entry name" value="MCP_chemotaxis"/>
</dbReference>
<comment type="similarity">
    <text evidence="4">Belongs to the methyl-accepting chemotaxis (MCP) protein family.</text>
</comment>
<feature type="domain" description="HAMP" evidence="7">
    <location>
        <begin position="240"/>
        <end position="292"/>
    </location>
</feature>
<dbReference type="RefSeq" id="WP_163484394.1">
    <property type="nucleotide sequence ID" value="NZ_JAAGWF010000032.1"/>
</dbReference>
<gene>
    <name evidence="8" type="ORF">GCU56_22355</name>
</gene>
<protein>
    <submittedName>
        <fullName evidence="8">HAMP domain-containing protein</fullName>
    </submittedName>
</protein>
<dbReference type="AlphaFoldDB" id="A0A7K3W8B0"/>
<evidence type="ECO:0000259" key="7">
    <source>
        <dbReference type="PROSITE" id="PS50885"/>
    </source>
</evidence>
<evidence type="ECO:0000313" key="9">
    <source>
        <dbReference type="Proteomes" id="UP000470246"/>
    </source>
</evidence>
<feature type="transmembrane region" description="Helical" evidence="6">
    <location>
        <begin position="40"/>
        <end position="60"/>
    </location>
</feature>
<dbReference type="GO" id="GO:0004888">
    <property type="term" value="F:transmembrane signaling receptor activity"/>
    <property type="evidence" value="ECO:0007669"/>
    <property type="project" value="TreeGrafter"/>
</dbReference>
<dbReference type="GO" id="GO:0005886">
    <property type="term" value="C:plasma membrane"/>
    <property type="evidence" value="ECO:0007669"/>
    <property type="project" value="TreeGrafter"/>
</dbReference>
<dbReference type="InterPro" id="IPR024478">
    <property type="entry name" value="HlyB_4HB_MCP"/>
</dbReference>
<dbReference type="Proteomes" id="UP000470246">
    <property type="component" value="Unassembled WGS sequence"/>
</dbReference>
<dbReference type="PANTHER" id="PTHR43531:SF11">
    <property type="entry name" value="METHYL-ACCEPTING CHEMOTAXIS PROTEIN 3"/>
    <property type="match status" value="1"/>
</dbReference>
<keyword evidence="3 6" id="KW-1133">Transmembrane helix</keyword>
<proteinExistence type="inferred from homology"/>
<dbReference type="SMART" id="SM00304">
    <property type="entry name" value="HAMP"/>
    <property type="match status" value="1"/>
</dbReference>
<dbReference type="Pfam" id="PF00672">
    <property type="entry name" value="HAMP"/>
    <property type="match status" value="1"/>
</dbReference>
<keyword evidence="2 6" id="KW-0812">Transmembrane</keyword>
<name>A0A7K3W8B0_9ACTN</name>
<evidence type="ECO:0000256" key="1">
    <source>
        <dbReference type="ARBA" id="ARBA00022500"/>
    </source>
</evidence>
<feature type="compositionally biased region" description="Pro residues" evidence="5">
    <location>
        <begin position="7"/>
        <end position="19"/>
    </location>
</feature>
<evidence type="ECO:0000256" key="4">
    <source>
        <dbReference type="ARBA" id="ARBA00029447"/>
    </source>
</evidence>
<evidence type="ECO:0000256" key="6">
    <source>
        <dbReference type="SAM" id="Phobius"/>
    </source>
</evidence>
<comment type="caution">
    <text evidence="8">The sequence shown here is derived from an EMBL/GenBank/DDBJ whole genome shotgun (WGS) entry which is preliminary data.</text>
</comment>
<keyword evidence="1" id="KW-0145">Chemotaxis</keyword>
<evidence type="ECO:0000256" key="3">
    <source>
        <dbReference type="ARBA" id="ARBA00022989"/>
    </source>
</evidence>
<dbReference type="PANTHER" id="PTHR43531">
    <property type="entry name" value="PROTEIN ICFG"/>
    <property type="match status" value="1"/>
</dbReference>
<sequence>MYRSAPGAPPRSPASPPLSPAAGPRGPVRRFRDLRIAGKVLVAVATAVVVAVAVGLLGLAKLSGSAATTQEMYDRQLVGTVEVEAMRSQLFLIRLAGTNYAVATDPATRQGYLDTRTTAYAGLDAAADRFLATAPDAASRDLVADIDTQMAAYRQGMVQLDALADAGDLVAWSVAREATISPIAKQVSADLDTLAGTTRDAAAAAAAASAAQYADTRLQMIVALVAGAVLALAAGLAVARLVTAGLRRVQHVTEGLAAGDLTRTAGVTSRDEVGRMGASLDQAVVELRTVMASVVSSADAVAASSEELSASSAQISASAEE</sequence>
<accession>A0A7K3W8B0</accession>
<evidence type="ECO:0000256" key="5">
    <source>
        <dbReference type="SAM" id="MobiDB-lite"/>
    </source>
</evidence>
<reference evidence="8 9" key="1">
    <citation type="submission" date="2020-02" db="EMBL/GenBank/DDBJ databases">
        <title>Geodermatophilus sabuli CPCC 205279 I12A-02694.</title>
        <authorList>
            <person name="Jiang Z."/>
        </authorList>
    </citation>
    <scope>NUCLEOTIDE SEQUENCE [LARGE SCALE GENOMIC DNA]</scope>
    <source>
        <strain evidence="8 9">I12A-02694</strain>
    </source>
</reference>
<evidence type="ECO:0000313" key="8">
    <source>
        <dbReference type="EMBL" id="NEK60603.1"/>
    </source>
</evidence>
<dbReference type="PROSITE" id="PS50885">
    <property type="entry name" value="HAMP"/>
    <property type="match status" value="1"/>
</dbReference>
<keyword evidence="6" id="KW-0472">Membrane</keyword>
<dbReference type="CDD" id="cd06225">
    <property type="entry name" value="HAMP"/>
    <property type="match status" value="1"/>
</dbReference>